<dbReference type="AlphaFoldDB" id="A0A916WPN1"/>
<reference evidence="10" key="1">
    <citation type="journal article" date="2014" name="Int. J. Syst. Evol. Microbiol.">
        <title>Complete genome sequence of Corynebacterium casei LMG S-19264T (=DSM 44701T), isolated from a smear-ripened cheese.</title>
        <authorList>
            <consortium name="US DOE Joint Genome Institute (JGI-PGF)"/>
            <person name="Walter F."/>
            <person name="Albersmeier A."/>
            <person name="Kalinowski J."/>
            <person name="Ruckert C."/>
        </authorList>
    </citation>
    <scope>NUCLEOTIDE SEQUENCE</scope>
    <source>
        <strain evidence="10">CGMCC 1.15085</strain>
    </source>
</reference>
<feature type="transmembrane region" description="Helical" evidence="9">
    <location>
        <begin position="72"/>
        <end position="92"/>
    </location>
</feature>
<keyword evidence="3" id="KW-1003">Cell membrane</keyword>
<dbReference type="Pfam" id="PF02653">
    <property type="entry name" value="BPD_transp_2"/>
    <property type="match status" value="1"/>
</dbReference>
<keyword evidence="6 9" id="KW-1133">Transmembrane helix</keyword>
<proteinExistence type="predicted"/>
<name>A0A916WPN1_9MICO</name>
<evidence type="ECO:0000256" key="1">
    <source>
        <dbReference type="ARBA" id="ARBA00004651"/>
    </source>
</evidence>
<dbReference type="PANTHER" id="PTHR32196:SF71">
    <property type="entry name" value="AUTOINDUCER 2 IMPORT SYSTEM PERMEASE PROTEIN LSRD"/>
    <property type="match status" value="1"/>
</dbReference>
<keyword evidence="4" id="KW-0997">Cell inner membrane</keyword>
<feature type="transmembrane region" description="Helical" evidence="9">
    <location>
        <begin position="113"/>
        <end position="138"/>
    </location>
</feature>
<evidence type="ECO:0000256" key="3">
    <source>
        <dbReference type="ARBA" id="ARBA00022475"/>
    </source>
</evidence>
<evidence type="ECO:0000313" key="10">
    <source>
        <dbReference type="EMBL" id="GGB22564.1"/>
    </source>
</evidence>
<dbReference type="CDD" id="cd06579">
    <property type="entry name" value="TM_PBP1_transp_AraH_like"/>
    <property type="match status" value="1"/>
</dbReference>
<dbReference type="EMBL" id="BMHI01000002">
    <property type="protein sequence ID" value="GGB22564.1"/>
    <property type="molecule type" value="Genomic_DNA"/>
</dbReference>
<dbReference type="InterPro" id="IPR001851">
    <property type="entry name" value="ABC_transp_permease"/>
</dbReference>
<keyword evidence="11" id="KW-1185">Reference proteome</keyword>
<sequence length="362" mass="37204">MVVSESTHVAPPPAPEAKEARATAVKRRLWLRRLLQGQELVIAVIGVALAIFFSIYSSAFSSQSNVATLSTYVAPIMIFGIAEVFVLTLGEIDLSVGEVYVLSPFLVVYLHDAGLGVLGGIVISLVACAAIGLINGLITVLLNVPSFITTLGTVFALQGIVLLSSNGIQINPAGSGTIAKILGGSTYSPIIWALAIAVVGHIVFRRTTFGLHVTAVGGNQTASGEAGVRVGAVKIWCFVLCSLLGGLIGILDGYRIGSLNPGTDGLTMMFYGVAAAVIGGTALTGGRGTMIGAGIGAIVLGVLEDGFNIIGINAFAYQLVLGLAILGAMILNIQLERTRSGRGSGSLARLITRLGGRRATSS</sequence>
<feature type="transmembrane region" description="Helical" evidence="9">
    <location>
        <begin position="184"/>
        <end position="204"/>
    </location>
</feature>
<feature type="transmembrane region" description="Helical" evidence="9">
    <location>
        <begin position="266"/>
        <end position="286"/>
    </location>
</feature>
<evidence type="ECO:0000313" key="11">
    <source>
        <dbReference type="Proteomes" id="UP000636793"/>
    </source>
</evidence>
<reference evidence="10" key="2">
    <citation type="submission" date="2020-09" db="EMBL/GenBank/DDBJ databases">
        <authorList>
            <person name="Sun Q."/>
            <person name="Zhou Y."/>
        </authorList>
    </citation>
    <scope>NUCLEOTIDE SEQUENCE</scope>
    <source>
        <strain evidence="10">CGMCC 1.15085</strain>
    </source>
</reference>
<evidence type="ECO:0000256" key="9">
    <source>
        <dbReference type="SAM" id="Phobius"/>
    </source>
</evidence>
<keyword evidence="5 9" id="KW-0812">Transmembrane</keyword>
<comment type="caution">
    <text evidence="10">The sequence shown here is derived from an EMBL/GenBank/DDBJ whole genome shotgun (WGS) entry which is preliminary data.</text>
</comment>
<evidence type="ECO:0000256" key="6">
    <source>
        <dbReference type="ARBA" id="ARBA00022989"/>
    </source>
</evidence>
<feature type="transmembrane region" description="Helical" evidence="9">
    <location>
        <begin position="306"/>
        <end position="333"/>
    </location>
</feature>
<comment type="subcellular location">
    <subcellularLocation>
        <location evidence="1">Cell membrane</location>
        <topology evidence="1">Multi-pass membrane protein</topology>
    </subcellularLocation>
</comment>
<evidence type="ECO:0000256" key="8">
    <source>
        <dbReference type="ARBA" id="ARBA00039381"/>
    </source>
</evidence>
<feature type="transmembrane region" description="Helical" evidence="9">
    <location>
        <begin position="40"/>
        <end position="60"/>
    </location>
</feature>
<organism evidence="10 11">
    <name type="scientific">Flexivirga endophytica</name>
    <dbReference type="NCBI Taxonomy" id="1849103"/>
    <lineage>
        <taxon>Bacteria</taxon>
        <taxon>Bacillati</taxon>
        <taxon>Actinomycetota</taxon>
        <taxon>Actinomycetes</taxon>
        <taxon>Micrococcales</taxon>
        <taxon>Dermacoccaceae</taxon>
        <taxon>Flexivirga</taxon>
    </lineage>
</organism>
<feature type="transmembrane region" description="Helical" evidence="9">
    <location>
        <begin position="144"/>
        <end position="163"/>
    </location>
</feature>
<protein>
    <recommendedName>
        <fullName evidence="8">Autoinducer 2 import system permease protein LsrD</fullName>
    </recommendedName>
</protein>
<evidence type="ECO:0000256" key="4">
    <source>
        <dbReference type="ARBA" id="ARBA00022519"/>
    </source>
</evidence>
<evidence type="ECO:0000256" key="7">
    <source>
        <dbReference type="ARBA" id="ARBA00023136"/>
    </source>
</evidence>
<evidence type="ECO:0000256" key="2">
    <source>
        <dbReference type="ARBA" id="ARBA00022448"/>
    </source>
</evidence>
<keyword evidence="7 9" id="KW-0472">Membrane</keyword>
<dbReference type="PANTHER" id="PTHR32196">
    <property type="entry name" value="ABC TRANSPORTER PERMEASE PROTEIN YPHD-RELATED-RELATED"/>
    <property type="match status" value="1"/>
</dbReference>
<accession>A0A916WPN1</accession>
<feature type="transmembrane region" description="Helical" evidence="9">
    <location>
        <begin position="233"/>
        <end position="254"/>
    </location>
</feature>
<evidence type="ECO:0000256" key="5">
    <source>
        <dbReference type="ARBA" id="ARBA00022692"/>
    </source>
</evidence>
<dbReference type="GO" id="GO:0022857">
    <property type="term" value="F:transmembrane transporter activity"/>
    <property type="evidence" value="ECO:0007669"/>
    <property type="project" value="InterPro"/>
</dbReference>
<dbReference type="Proteomes" id="UP000636793">
    <property type="component" value="Unassembled WGS sequence"/>
</dbReference>
<gene>
    <name evidence="10" type="ORF">GCM10011492_10460</name>
</gene>
<dbReference type="GO" id="GO:0005886">
    <property type="term" value="C:plasma membrane"/>
    <property type="evidence" value="ECO:0007669"/>
    <property type="project" value="UniProtKB-SubCell"/>
</dbReference>
<keyword evidence="2" id="KW-0813">Transport</keyword>